<evidence type="ECO:0000256" key="2">
    <source>
        <dbReference type="ARBA" id="ARBA00022448"/>
    </source>
</evidence>
<dbReference type="SUPFAM" id="SSF161098">
    <property type="entry name" value="MetI-like"/>
    <property type="match status" value="1"/>
</dbReference>
<feature type="transmembrane region" description="Helical" evidence="7">
    <location>
        <begin position="60"/>
        <end position="80"/>
    </location>
</feature>
<feature type="domain" description="ABC transmembrane type-1" evidence="8">
    <location>
        <begin position="139"/>
        <end position="327"/>
    </location>
</feature>
<keyword evidence="3" id="KW-1003">Cell membrane</keyword>
<dbReference type="PROSITE" id="PS50928">
    <property type="entry name" value="ABC_TM1"/>
    <property type="match status" value="1"/>
</dbReference>
<organism evidence="9 10">
    <name type="scientific">Endomicrobium proavitum</name>
    <dbReference type="NCBI Taxonomy" id="1408281"/>
    <lineage>
        <taxon>Bacteria</taxon>
        <taxon>Pseudomonadati</taxon>
        <taxon>Elusimicrobiota</taxon>
        <taxon>Endomicrobiia</taxon>
        <taxon>Endomicrobiales</taxon>
        <taxon>Endomicrobiaceae</taxon>
        <taxon>Endomicrobium</taxon>
    </lineage>
</organism>
<keyword evidence="4 7" id="KW-0812">Transmembrane</keyword>
<feature type="transmembrane region" description="Helical" evidence="7">
    <location>
        <begin position="145"/>
        <end position="166"/>
    </location>
</feature>
<keyword evidence="10" id="KW-1185">Reference proteome</keyword>
<accession>A0A0G3WJM4</accession>
<feature type="transmembrane region" description="Helical" evidence="7">
    <location>
        <begin position="201"/>
        <end position="221"/>
    </location>
</feature>
<comment type="similarity">
    <text evidence="7">Belongs to the binding-protein-dependent transport system permease family.</text>
</comment>
<feature type="transmembrane region" description="Helical" evidence="7">
    <location>
        <begin position="92"/>
        <end position="112"/>
    </location>
</feature>
<comment type="subcellular location">
    <subcellularLocation>
        <location evidence="1 7">Cell membrane</location>
        <topology evidence="1 7">Multi-pass membrane protein</topology>
    </subcellularLocation>
</comment>
<sequence>MAKAEKKSHANIVTPDDSAIYWKPQSKLWFWLSIFSFIFAYAVDYFIPFKQTVNPAPYRTFLLILAGLFVALYAVSIKFTTLRKKLYHKSQFIFALGITLAAWDLLTAKSGIFPLPFFPGPLQIVDVTVKDSLTLFISTVYSLRLFFVGLIVGIFLGFITGILIGWYRQWDYWLSPVIKVSGVIPAVAWIPIAIAVFPNSFITGVFLIFIASWFSVSYMMAQGIASTPKSYFEVAKTLGADEKFLLIHVAIPNAVPNIFTGIMTATGLCFATLVVSEMIGAKAGLGWYINWAKGWSIYSKVYAAIIITAIAFSIILAVISIARSYLLRWQRGILK</sequence>
<evidence type="ECO:0000259" key="8">
    <source>
        <dbReference type="PROSITE" id="PS50928"/>
    </source>
</evidence>
<dbReference type="InterPro" id="IPR035906">
    <property type="entry name" value="MetI-like_sf"/>
</dbReference>
<dbReference type="AlphaFoldDB" id="A0A0G3WJM4"/>
<name>A0A0G3WJM4_9BACT</name>
<dbReference type="CDD" id="cd06261">
    <property type="entry name" value="TM_PBP2"/>
    <property type="match status" value="1"/>
</dbReference>
<evidence type="ECO:0000256" key="7">
    <source>
        <dbReference type="RuleBase" id="RU363032"/>
    </source>
</evidence>
<feature type="transmembrane region" description="Helical" evidence="7">
    <location>
        <begin position="173"/>
        <end position="195"/>
    </location>
</feature>
<feature type="transmembrane region" description="Helical" evidence="7">
    <location>
        <begin position="28"/>
        <end position="48"/>
    </location>
</feature>
<dbReference type="GO" id="GO:0005886">
    <property type="term" value="C:plasma membrane"/>
    <property type="evidence" value="ECO:0007669"/>
    <property type="project" value="UniProtKB-SubCell"/>
</dbReference>
<dbReference type="InterPro" id="IPR000515">
    <property type="entry name" value="MetI-like"/>
</dbReference>
<keyword evidence="5 7" id="KW-1133">Transmembrane helix</keyword>
<gene>
    <name evidence="9" type="primary">ssuC</name>
    <name evidence="9" type="ORF">Epro_0683</name>
</gene>
<reference evidence="9 10" key="1">
    <citation type="submission" date="2014-09" db="EMBL/GenBank/DDBJ databases">
        <title>Complete genome sequence of Endomicrobium proavitum.</title>
        <authorList>
            <person name="Zheng H."/>
        </authorList>
    </citation>
    <scope>NUCLEOTIDE SEQUENCE [LARGE SCALE GENOMIC DNA]</scope>
    <source>
        <strain evidence="9 10">Rsa215</strain>
    </source>
</reference>
<dbReference type="RefSeq" id="WP_052570610.1">
    <property type="nucleotide sequence ID" value="NZ_CP009498.1"/>
</dbReference>
<dbReference type="STRING" id="1408281.Epro_0683"/>
<evidence type="ECO:0000256" key="4">
    <source>
        <dbReference type="ARBA" id="ARBA00022692"/>
    </source>
</evidence>
<evidence type="ECO:0000256" key="1">
    <source>
        <dbReference type="ARBA" id="ARBA00004651"/>
    </source>
</evidence>
<evidence type="ECO:0000256" key="3">
    <source>
        <dbReference type="ARBA" id="ARBA00022475"/>
    </source>
</evidence>
<feature type="transmembrane region" description="Helical" evidence="7">
    <location>
        <begin position="268"/>
        <end position="289"/>
    </location>
</feature>
<dbReference type="Proteomes" id="UP000035337">
    <property type="component" value="Chromosome"/>
</dbReference>
<evidence type="ECO:0000313" key="9">
    <source>
        <dbReference type="EMBL" id="AKL98062.1"/>
    </source>
</evidence>
<keyword evidence="6 7" id="KW-0472">Membrane</keyword>
<dbReference type="Gene3D" id="1.10.3720.10">
    <property type="entry name" value="MetI-like"/>
    <property type="match status" value="1"/>
</dbReference>
<dbReference type="GO" id="GO:0055085">
    <property type="term" value="P:transmembrane transport"/>
    <property type="evidence" value="ECO:0007669"/>
    <property type="project" value="InterPro"/>
</dbReference>
<dbReference type="PANTHER" id="PTHR30151:SF0">
    <property type="entry name" value="ABC TRANSPORTER PERMEASE PROTEIN MJ0413-RELATED"/>
    <property type="match status" value="1"/>
</dbReference>
<dbReference type="KEGG" id="epo:Epro_0683"/>
<dbReference type="PANTHER" id="PTHR30151">
    <property type="entry name" value="ALKANE SULFONATE ABC TRANSPORTER-RELATED, MEMBRANE SUBUNIT"/>
    <property type="match status" value="1"/>
</dbReference>
<dbReference type="OrthoDB" id="9804353at2"/>
<keyword evidence="2 7" id="KW-0813">Transport</keyword>
<dbReference type="PATRIC" id="fig|1408281.3.peg.699"/>
<proteinExistence type="inferred from homology"/>
<feature type="transmembrane region" description="Helical" evidence="7">
    <location>
        <begin position="301"/>
        <end position="326"/>
    </location>
</feature>
<dbReference type="EMBL" id="CP009498">
    <property type="protein sequence ID" value="AKL98062.1"/>
    <property type="molecule type" value="Genomic_DNA"/>
</dbReference>
<protein>
    <submittedName>
        <fullName evidence="9">Aliphatic sulfonate ABC transporter (Permease)</fullName>
    </submittedName>
</protein>
<evidence type="ECO:0000256" key="6">
    <source>
        <dbReference type="ARBA" id="ARBA00023136"/>
    </source>
</evidence>
<evidence type="ECO:0000313" key="10">
    <source>
        <dbReference type="Proteomes" id="UP000035337"/>
    </source>
</evidence>
<evidence type="ECO:0000256" key="5">
    <source>
        <dbReference type="ARBA" id="ARBA00022989"/>
    </source>
</evidence>
<dbReference type="Pfam" id="PF00528">
    <property type="entry name" value="BPD_transp_1"/>
    <property type="match status" value="1"/>
</dbReference>